<evidence type="ECO:0000256" key="3">
    <source>
        <dbReference type="ARBA" id="ARBA00022729"/>
    </source>
</evidence>
<feature type="domain" description="SusD-like N-terminal" evidence="8">
    <location>
        <begin position="73"/>
        <end position="216"/>
    </location>
</feature>
<evidence type="ECO:0000313" key="10">
    <source>
        <dbReference type="Proteomes" id="UP000235564"/>
    </source>
</evidence>
<comment type="caution">
    <text evidence="9">The sequence shown here is derived from an EMBL/GenBank/DDBJ whole genome shotgun (WGS) entry which is preliminary data.</text>
</comment>
<dbReference type="Pfam" id="PF14322">
    <property type="entry name" value="SusD-like_3"/>
    <property type="match status" value="1"/>
</dbReference>
<gene>
    <name evidence="9" type="ORF">CJ231_11000</name>
</gene>
<evidence type="ECO:0000259" key="8">
    <source>
        <dbReference type="Pfam" id="PF14322"/>
    </source>
</evidence>
<accession>A0A2N6QNQ2</accession>
<dbReference type="OrthoDB" id="5694214at2"/>
<dbReference type="InterPro" id="IPR011990">
    <property type="entry name" value="TPR-like_helical_dom_sf"/>
</dbReference>
<evidence type="ECO:0000256" key="1">
    <source>
        <dbReference type="ARBA" id="ARBA00004442"/>
    </source>
</evidence>
<keyword evidence="3 6" id="KW-0732">Signal</keyword>
<feature type="signal peptide" evidence="6">
    <location>
        <begin position="1"/>
        <end position="21"/>
    </location>
</feature>
<dbReference type="Proteomes" id="UP000235564">
    <property type="component" value="Unassembled WGS sequence"/>
</dbReference>
<comment type="subcellular location">
    <subcellularLocation>
        <location evidence="1">Cell outer membrane</location>
    </subcellularLocation>
</comment>
<evidence type="ECO:0000256" key="2">
    <source>
        <dbReference type="ARBA" id="ARBA00006275"/>
    </source>
</evidence>
<dbReference type="GO" id="GO:0009279">
    <property type="term" value="C:cell outer membrane"/>
    <property type="evidence" value="ECO:0007669"/>
    <property type="project" value="UniProtKB-SubCell"/>
</dbReference>
<proteinExistence type="inferred from homology"/>
<dbReference type="AlphaFoldDB" id="A0A2N6QNQ2"/>
<organism evidence="9 10">
    <name type="scientific">Hoylesella buccalis</name>
    <dbReference type="NCBI Taxonomy" id="28127"/>
    <lineage>
        <taxon>Bacteria</taxon>
        <taxon>Pseudomonadati</taxon>
        <taxon>Bacteroidota</taxon>
        <taxon>Bacteroidia</taxon>
        <taxon>Bacteroidales</taxon>
        <taxon>Prevotellaceae</taxon>
        <taxon>Hoylesella</taxon>
    </lineage>
</organism>
<evidence type="ECO:0000256" key="5">
    <source>
        <dbReference type="ARBA" id="ARBA00023237"/>
    </source>
</evidence>
<comment type="similarity">
    <text evidence="2">Belongs to the SusD family.</text>
</comment>
<dbReference type="InterPro" id="IPR033985">
    <property type="entry name" value="SusD-like_N"/>
</dbReference>
<keyword evidence="4" id="KW-0472">Membrane</keyword>
<dbReference type="SUPFAM" id="SSF48452">
    <property type="entry name" value="TPR-like"/>
    <property type="match status" value="1"/>
</dbReference>
<feature type="domain" description="RagB/SusD" evidence="7">
    <location>
        <begin position="328"/>
        <end position="570"/>
    </location>
</feature>
<dbReference type="EMBL" id="PNGJ01000010">
    <property type="protein sequence ID" value="PMC23195.1"/>
    <property type="molecule type" value="Genomic_DNA"/>
</dbReference>
<sequence length="586" mass="66159">MKLYKHINCIVLVAVMSILLASCSDFLDRPAEDSYSAGTFYKDDNQCIQGVNYLYNSPWYDFQRGFIKVGEVMSGNYYWSASPYMTLTVNGTDEDLVNMSYSLWAAIGHANTVYNNLKDASASAKVKNQCMGECLAWKAMAYFFLVRTFGEIPIVHDNSTMLADGSYSNTQKVAKADVYEYIIMTLEKAMELLPKSSSPGRIDYYSAEALLAKVYLTKSGLSANGNGSRNAKDLEKAAMYAKDVITNSGRKLMTNYSDVFRLQNALNSEALFSWFWTADTSVWTVQNTLQSDLGIQGFDEFGDCWGGYNGPSVDLQEAFGVSPIDNPDDRANVDVRRQATMMMPGDFYEYFWTDKTDNKGRKGFNYLQFLYDSDNYGSGGPGQLQSATGVNAVKHLYGDAYDHKTYAVDGISASNMHSSLPTPILRLSDIYLVYAEAVIGNNESTSNPDAIDAFYAVRSRAIKSATRPTSITWNDVWKERRLELAMEGDRWYDFVRRSYYDLNGAISELKHQKRNAFWGLDALYKNYYLSGSWSVNTTDMRYDTDTQAPNVTKQTFTMPYPTQDVVFNQHLLEDAVHVDVRKTYSY</sequence>
<evidence type="ECO:0000256" key="4">
    <source>
        <dbReference type="ARBA" id="ARBA00023136"/>
    </source>
</evidence>
<dbReference type="Pfam" id="PF07980">
    <property type="entry name" value="SusD_RagB"/>
    <property type="match status" value="1"/>
</dbReference>
<reference evidence="9 10" key="1">
    <citation type="submission" date="2017-09" db="EMBL/GenBank/DDBJ databases">
        <title>Bacterial strain isolated from the female urinary microbiota.</title>
        <authorList>
            <person name="Thomas-White K."/>
            <person name="Kumar N."/>
            <person name="Forster S."/>
            <person name="Putonti C."/>
            <person name="Lawley T."/>
            <person name="Wolfe A.J."/>
        </authorList>
    </citation>
    <scope>NUCLEOTIDE SEQUENCE [LARGE SCALE GENOMIC DNA]</scope>
    <source>
        <strain evidence="9 10">UMB0536</strain>
    </source>
</reference>
<keyword evidence="5" id="KW-0998">Cell outer membrane</keyword>
<dbReference type="InterPro" id="IPR012944">
    <property type="entry name" value="SusD_RagB_dom"/>
</dbReference>
<evidence type="ECO:0000256" key="6">
    <source>
        <dbReference type="SAM" id="SignalP"/>
    </source>
</evidence>
<protein>
    <submittedName>
        <fullName evidence="9">RagB/SusD family nutrient uptake outer membrane protein</fullName>
    </submittedName>
</protein>
<feature type="chain" id="PRO_5014989365" evidence="6">
    <location>
        <begin position="22"/>
        <end position="586"/>
    </location>
</feature>
<evidence type="ECO:0000313" key="9">
    <source>
        <dbReference type="EMBL" id="PMC23195.1"/>
    </source>
</evidence>
<dbReference type="Gene3D" id="1.25.40.390">
    <property type="match status" value="1"/>
</dbReference>
<dbReference type="PROSITE" id="PS51257">
    <property type="entry name" value="PROKAR_LIPOPROTEIN"/>
    <property type="match status" value="1"/>
</dbReference>
<name>A0A2N6QNQ2_9BACT</name>
<evidence type="ECO:0000259" key="7">
    <source>
        <dbReference type="Pfam" id="PF07980"/>
    </source>
</evidence>